<dbReference type="EMBL" id="JBHLUE010000005">
    <property type="protein sequence ID" value="MFC0564392.1"/>
    <property type="molecule type" value="Genomic_DNA"/>
</dbReference>
<gene>
    <name evidence="1" type="ORF">ACFFHU_09605</name>
</gene>
<reference evidence="1 2" key="1">
    <citation type="submission" date="2024-09" db="EMBL/GenBank/DDBJ databases">
        <authorList>
            <person name="Sun Q."/>
            <person name="Mori K."/>
        </authorList>
    </citation>
    <scope>NUCLEOTIDE SEQUENCE [LARGE SCALE GENOMIC DNA]</scope>
    <source>
        <strain evidence="1 2">TBRC 2205</strain>
    </source>
</reference>
<protein>
    <submittedName>
        <fullName evidence="1">Uncharacterized protein</fullName>
    </submittedName>
</protein>
<evidence type="ECO:0000313" key="2">
    <source>
        <dbReference type="Proteomes" id="UP001589894"/>
    </source>
</evidence>
<comment type="caution">
    <text evidence="1">The sequence shown here is derived from an EMBL/GenBank/DDBJ whole genome shotgun (WGS) entry which is preliminary data.</text>
</comment>
<sequence length="202" mass="22504">MTSFPAQARRVRDDGLVPNRRLHALRECTLHCAPYGFRATWHHLVVTARIPQRLEDDPDALVRAVQELEHTRAVLLPVAYAYAARRRREKAAGSRTAATPAPWNSWGWCRVAYCPDPEHHPTAPLGQVVARVLDGWAAGVDADRQCLACGTERHRPGRACPICGVHTGGPATVRHTPSAEERWKRIWRREGMPAAAGMPNHD</sequence>
<proteinExistence type="predicted"/>
<accession>A0ABV6NUE0</accession>
<keyword evidence="2" id="KW-1185">Reference proteome</keyword>
<name>A0ABV6NUE0_9ACTN</name>
<organism evidence="1 2">
    <name type="scientific">Plantactinospora siamensis</name>
    <dbReference type="NCBI Taxonomy" id="555372"/>
    <lineage>
        <taxon>Bacteria</taxon>
        <taxon>Bacillati</taxon>
        <taxon>Actinomycetota</taxon>
        <taxon>Actinomycetes</taxon>
        <taxon>Micromonosporales</taxon>
        <taxon>Micromonosporaceae</taxon>
        <taxon>Plantactinospora</taxon>
    </lineage>
</organism>
<dbReference type="Proteomes" id="UP001589894">
    <property type="component" value="Unassembled WGS sequence"/>
</dbReference>
<evidence type="ECO:0000313" key="1">
    <source>
        <dbReference type="EMBL" id="MFC0564392.1"/>
    </source>
</evidence>
<dbReference type="RefSeq" id="WP_377337392.1">
    <property type="nucleotide sequence ID" value="NZ_JBHLUE010000005.1"/>
</dbReference>